<dbReference type="PANTHER" id="PTHR43701">
    <property type="entry name" value="MEMBRANE TRANSPORTER PROTEIN MJ0441-RELATED"/>
    <property type="match status" value="1"/>
</dbReference>
<reference evidence="6" key="1">
    <citation type="journal article" date="2022" name="Nat. Microbiol.">
        <title>Unique mobile elements and scalable gene flow at the prokaryote-eukaryote boundary revealed by circularized Asgard archaea genomes.</title>
        <authorList>
            <person name="Wu F."/>
            <person name="Speth D.R."/>
            <person name="Philosof A."/>
            <person name="Cremiere A."/>
            <person name="Narayanan A."/>
            <person name="Barco R.A."/>
            <person name="Connon S.A."/>
            <person name="Amend J.P."/>
            <person name="Antoshechkin I.A."/>
            <person name="Orphan V.J."/>
        </authorList>
    </citation>
    <scope>NUCLEOTIDE SEQUENCE</scope>
    <source>
        <strain evidence="6">PM71</strain>
    </source>
</reference>
<accession>A0A9Y1FMC0</accession>
<evidence type="ECO:0000313" key="6">
    <source>
        <dbReference type="EMBL" id="UJG41714.1"/>
    </source>
</evidence>
<protein>
    <recommendedName>
        <fullName evidence="5">Probable membrane transporter protein</fullName>
    </recommendedName>
</protein>
<feature type="transmembrane region" description="Helical" evidence="5">
    <location>
        <begin position="277"/>
        <end position="295"/>
    </location>
</feature>
<sequence>MFELLGLSILVILGLFGLGLLIGAISPTFGIGGGLLTVPLLILLYDFSGEVATATSLGVIIFTSLSGSLAYIREKRIDFKIAFTFMIFAIPGSVSGALVSRWLKSQNYEIDYFQYIFAGTMIIISIYKIATIFFHGKNNSSTNTSEEKVENEKEATKKVIKEKFTVIRSFDDKRGVHFEYKTKLFPGVIIAFVGGFIGAMLGLGGGVIYVPILTMVLGIPAGIATATSTFTILFANPFAVALRWSSIQWNYVLFLSIGTIISANIVPKFLHKIKSKWILTGFWTLAILAAIRLLLKVSGVNI</sequence>
<comment type="similarity">
    <text evidence="5">Belongs to the 4-toluene sulfonate uptake permease (TSUP) (TC 2.A.102) family.</text>
</comment>
<feature type="transmembrane region" description="Helical" evidence="5">
    <location>
        <begin position="209"/>
        <end position="235"/>
    </location>
</feature>
<feature type="transmembrane region" description="Helical" evidence="5">
    <location>
        <begin position="54"/>
        <end position="72"/>
    </location>
</feature>
<evidence type="ECO:0000256" key="1">
    <source>
        <dbReference type="ARBA" id="ARBA00004141"/>
    </source>
</evidence>
<dbReference type="PANTHER" id="PTHR43701:SF2">
    <property type="entry name" value="MEMBRANE TRANSPORTER PROTEIN YJNA-RELATED"/>
    <property type="match status" value="1"/>
</dbReference>
<name>A0A9Y1FMC0_9ARCH</name>
<evidence type="ECO:0000256" key="2">
    <source>
        <dbReference type="ARBA" id="ARBA00022692"/>
    </source>
</evidence>
<comment type="subcellular location">
    <subcellularLocation>
        <location evidence="5">Cell membrane</location>
        <topology evidence="5">Multi-pass membrane protein</topology>
    </subcellularLocation>
    <subcellularLocation>
        <location evidence="1">Membrane</location>
        <topology evidence="1">Multi-pass membrane protein</topology>
    </subcellularLocation>
</comment>
<feature type="transmembrane region" description="Helical" evidence="5">
    <location>
        <begin position="247"/>
        <end position="265"/>
    </location>
</feature>
<dbReference type="GO" id="GO:0005886">
    <property type="term" value="C:plasma membrane"/>
    <property type="evidence" value="ECO:0007669"/>
    <property type="project" value="UniProtKB-SubCell"/>
</dbReference>
<dbReference type="EMBL" id="CP084166">
    <property type="protein sequence ID" value="UJG41714.1"/>
    <property type="molecule type" value="Genomic_DNA"/>
</dbReference>
<dbReference type="Proteomes" id="UP001201020">
    <property type="component" value="Chromosome"/>
</dbReference>
<feature type="transmembrane region" description="Helical" evidence="5">
    <location>
        <begin position="184"/>
        <end position="203"/>
    </location>
</feature>
<keyword evidence="5" id="KW-1003">Cell membrane</keyword>
<dbReference type="InterPro" id="IPR051598">
    <property type="entry name" value="TSUP/Inactive_protease-like"/>
</dbReference>
<evidence type="ECO:0000256" key="3">
    <source>
        <dbReference type="ARBA" id="ARBA00022989"/>
    </source>
</evidence>
<feature type="transmembrane region" description="Helical" evidence="5">
    <location>
        <begin position="112"/>
        <end position="134"/>
    </location>
</feature>
<dbReference type="AlphaFoldDB" id="A0A9Y1FMC0"/>
<organism evidence="6">
    <name type="scientific">Candidatus Heimdallarchaeum aukensis</name>
    <dbReference type="NCBI Taxonomy" id="2876573"/>
    <lineage>
        <taxon>Archaea</taxon>
        <taxon>Promethearchaeati</taxon>
        <taxon>Candidatus Heimdallarchaeota</taxon>
        <taxon>Candidatus Heimdallarchaeia (ex Rinke et al. 2021) (nom. nud.)</taxon>
        <taxon>Candidatus Heimdallarchaeales</taxon>
        <taxon>Candidatus Heimdallarchaeaceae</taxon>
        <taxon>Candidatus Heimdallarchaeum</taxon>
    </lineage>
</organism>
<dbReference type="Pfam" id="PF01925">
    <property type="entry name" value="TauE"/>
    <property type="match status" value="1"/>
</dbReference>
<keyword evidence="2 5" id="KW-0812">Transmembrane</keyword>
<keyword evidence="3 5" id="KW-1133">Transmembrane helix</keyword>
<gene>
    <name evidence="6" type="ORF">K9W45_04420</name>
</gene>
<proteinExistence type="inferred from homology"/>
<evidence type="ECO:0000256" key="5">
    <source>
        <dbReference type="RuleBase" id="RU363041"/>
    </source>
</evidence>
<dbReference type="InterPro" id="IPR002781">
    <property type="entry name" value="TM_pro_TauE-like"/>
</dbReference>
<evidence type="ECO:0000256" key="4">
    <source>
        <dbReference type="ARBA" id="ARBA00023136"/>
    </source>
</evidence>
<keyword evidence="4 5" id="KW-0472">Membrane</keyword>
<feature type="transmembrane region" description="Helical" evidence="5">
    <location>
        <begin position="79"/>
        <end position="100"/>
    </location>
</feature>